<reference evidence="2 3" key="1">
    <citation type="submission" date="2024-01" db="EMBL/GenBank/DDBJ databases">
        <title>Genome assemblies of Stephania.</title>
        <authorList>
            <person name="Yang L."/>
        </authorList>
    </citation>
    <scope>NUCLEOTIDE SEQUENCE [LARGE SCALE GENOMIC DNA]</scope>
    <source>
        <strain evidence="2">YNDBR</strain>
        <tissue evidence="2">Leaf</tissue>
    </source>
</reference>
<feature type="compositionally biased region" description="Basic and acidic residues" evidence="1">
    <location>
        <begin position="19"/>
        <end position="30"/>
    </location>
</feature>
<dbReference type="AlphaFoldDB" id="A0AAP0NZR9"/>
<evidence type="ECO:0000313" key="2">
    <source>
        <dbReference type="EMBL" id="KAK9122186.1"/>
    </source>
</evidence>
<feature type="region of interest" description="Disordered" evidence="1">
    <location>
        <begin position="1"/>
        <end position="44"/>
    </location>
</feature>
<sequence length="493" mass="56529">MAVREELRRGKQQQVRRGVARDDAARRWGDDAAGEATRQPRRSVGGLDERSMAVVAAIWRWKWRRKSGGGRKWNVCKYISMNETMDPMMLDPNVVTKVYLPRSTRLFITYPVSQHSKTSSRTFYSNSDTVVYVGCGERGNEMAEALLLRNTSRDMGYNVGMMVILLLVGEALREISGRPKSSTIASKPDAYTPKNILITGVEGCSGFYCFSCHKLIKYHLNYKIIELEELDYCLSLKNLNPARLSERVRKGAAGFIASHVTNRLIKYHLNYKIIELDELDYCLSLKNLNPARLSERVRKGAAGFIASHVTNRLIKYHLNYKIIELDELDYCLSLKNLNRPRLSERVRKGAAGFIASHVTNRLIKYHLNYKIIELDELDYCLSLKNLNPARLSERVRKGAAGFIASHVINRLIKYHLNYKIIELDELDYCLSLKNLNPARLSEKVRKGAAGFIASHFTNRLIKYHLNYKIIELDELDYCISLKNLNPTRLSERV</sequence>
<dbReference type="EMBL" id="JBBNAF010000008">
    <property type="protein sequence ID" value="KAK9122186.1"/>
    <property type="molecule type" value="Genomic_DNA"/>
</dbReference>
<gene>
    <name evidence="2" type="ORF">Syun_019803</name>
</gene>
<dbReference type="PANTHER" id="PTHR43000">
    <property type="entry name" value="DTDP-D-GLUCOSE 4,6-DEHYDRATASE-RELATED"/>
    <property type="match status" value="1"/>
</dbReference>
<evidence type="ECO:0000256" key="1">
    <source>
        <dbReference type="SAM" id="MobiDB-lite"/>
    </source>
</evidence>
<evidence type="ECO:0000313" key="3">
    <source>
        <dbReference type="Proteomes" id="UP001420932"/>
    </source>
</evidence>
<organism evidence="2 3">
    <name type="scientific">Stephania yunnanensis</name>
    <dbReference type="NCBI Taxonomy" id="152371"/>
    <lineage>
        <taxon>Eukaryota</taxon>
        <taxon>Viridiplantae</taxon>
        <taxon>Streptophyta</taxon>
        <taxon>Embryophyta</taxon>
        <taxon>Tracheophyta</taxon>
        <taxon>Spermatophyta</taxon>
        <taxon>Magnoliopsida</taxon>
        <taxon>Ranunculales</taxon>
        <taxon>Menispermaceae</taxon>
        <taxon>Menispermoideae</taxon>
        <taxon>Cissampelideae</taxon>
        <taxon>Stephania</taxon>
    </lineage>
</organism>
<protein>
    <submittedName>
        <fullName evidence="2">Uncharacterized protein</fullName>
    </submittedName>
</protein>
<dbReference type="Proteomes" id="UP001420932">
    <property type="component" value="Unassembled WGS sequence"/>
</dbReference>
<proteinExistence type="predicted"/>
<comment type="caution">
    <text evidence="2">The sequence shown here is derived from an EMBL/GenBank/DDBJ whole genome shotgun (WGS) entry which is preliminary data.</text>
</comment>
<keyword evidence="3" id="KW-1185">Reference proteome</keyword>
<name>A0AAP0NZR9_9MAGN</name>
<accession>A0AAP0NZR9</accession>